<evidence type="ECO:0000256" key="4">
    <source>
        <dbReference type="ARBA" id="ARBA00023015"/>
    </source>
</evidence>
<dbReference type="GO" id="GO:0003677">
    <property type="term" value="F:DNA binding"/>
    <property type="evidence" value="ECO:0007669"/>
    <property type="project" value="UniProtKB-UniRule"/>
</dbReference>
<keyword evidence="6 9" id="KW-0804">Transcription</keyword>
<dbReference type="PROSITE" id="PS01361">
    <property type="entry name" value="ZF_DOF_1"/>
    <property type="match status" value="1"/>
</dbReference>
<dbReference type="EMBL" id="HQ234503">
    <property type="protein sequence ID" value="ADT92203.1"/>
    <property type="molecule type" value="Genomic_DNA"/>
</dbReference>
<feature type="region of interest" description="Disordered" evidence="10">
    <location>
        <begin position="144"/>
        <end position="174"/>
    </location>
</feature>
<reference evidence="12" key="1">
    <citation type="journal article" date="2011" name="Genetica">
        <title>Molecular characterization of a genomic interval with highly uneven recombination distribution on maize chromosome 10 L.</title>
        <authorList>
            <person name="Wang G."/>
            <person name="Xu J."/>
            <person name="Tang Y."/>
            <person name="Zhou L."/>
            <person name="Wang F."/>
            <person name="Xu Z."/>
            <person name="Song R."/>
        </authorList>
    </citation>
    <scope>NUCLEOTIDE SEQUENCE</scope>
</reference>
<feature type="compositionally biased region" description="Low complexity" evidence="10">
    <location>
        <begin position="163"/>
        <end position="174"/>
    </location>
</feature>
<dbReference type="PANTHER" id="PTHR31992:SF327">
    <property type="entry name" value="DOF ZINC FINGER PROTEIN"/>
    <property type="match status" value="1"/>
</dbReference>
<keyword evidence="3 9" id="KW-0862">Zinc</keyword>
<protein>
    <recommendedName>
        <fullName evidence="9">Dof zinc finger protein</fullName>
    </recommendedName>
</protein>
<proteinExistence type="predicted"/>
<keyword evidence="4 9" id="KW-0805">Transcription regulation</keyword>
<dbReference type="InterPro" id="IPR003851">
    <property type="entry name" value="Znf_Dof"/>
</dbReference>
<evidence type="ECO:0000313" key="12">
    <source>
        <dbReference type="EMBL" id="ADT92203.1"/>
    </source>
</evidence>
<comment type="subcellular location">
    <subcellularLocation>
        <location evidence="8 9">Nucleus</location>
    </subcellularLocation>
</comment>
<evidence type="ECO:0000256" key="5">
    <source>
        <dbReference type="ARBA" id="ARBA00023125"/>
    </source>
</evidence>
<evidence type="ECO:0000256" key="6">
    <source>
        <dbReference type="ARBA" id="ARBA00023163"/>
    </source>
</evidence>
<dbReference type="AlphaFoldDB" id="E7DDW8"/>
<dbReference type="ExpressionAtlas" id="E7DDW8">
    <property type="expression patterns" value="baseline"/>
</dbReference>
<dbReference type="GO" id="GO:0003700">
    <property type="term" value="F:DNA-binding transcription factor activity"/>
    <property type="evidence" value="ECO:0007669"/>
    <property type="project" value="UniProtKB-UniRule"/>
</dbReference>
<dbReference type="Pfam" id="PF02701">
    <property type="entry name" value="Zn_ribbon_Dof"/>
    <property type="match status" value="1"/>
</dbReference>
<keyword evidence="7 8" id="KW-0539">Nucleus</keyword>
<keyword evidence="1 9" id="KW-0479">Metal-binding</keyword>
<evidence type="ECO:0000256" key="1">
    <source>
        <dbReference type="ARBA" id="ARBA00022723"/>
    </source>
</evidence>
<keyword evidence="2 8" id="KW-0863">Zinc-finger</keyword>
<evidence type="ECO:0000256" key="7">
    <source>
        <dbReference type="ARBA" id="ARBA00023242"/>
    </source>
</evidence>
<evidence type="ECO:0000256" key="3">
    <source>
        <dbReference type="ARBA" id="ARBA00022833"/>
    </source>
</evidence>
<sequence>MAPAASILSVTAVAGSKRPAASDAELPLLDLDSSSLHQQQVSSSVINPTYVPYRRRHARQFCDDRSLTYILRVCGCGLAWQGDKAGRKGQDQDHHQQQQLECPRCRSTNTKFCYYNNYSTAQPRHFCRACRRYWTHGGTLRDVPVGGASRRAGGGGKRRRVSSAETSSSSPPVPASLADACLSDLPSVFPFLSDGSFFPQLDLGAVVLAPPAFSSSWRSVAPDFYDGLAPWGDIAGLDLSWTPPGSASRSPS</sequence>
<dbReference type="PANTHER" id="PTHR31992">
    <property type="entry name" value="DOF ZINC FINGER PROTEIN DOF1.4-RELATED"/>
    <property type="match status" value="1"/>
</dbReference>
<evidence type="ECO:0000259" key="11">
    <source>
        <dbReference type="PROSITE" id="PS50884"/>
    </source>
</evidence>
<dbReference type="GO" id="GO:0008270">
    <property type="term" value="F:zinc ion binding"/>
    <property type="evidence" value="ECO:0007669"/>
    <property type="project" value="UniProtKB-KW"/>
</dbReference>
<name>E7DDW8_MAIZE</name>
<evidence type="ECO:0000256" key="2">
    <source>
        <dbReference type="ARBA" id="ARBA00022771"/>
    </source>
</evidence>
<comment type="function">
    <text evidence="9">Transcription factor that binds specifically to a 5'-AA[AG]G-3' consensus core sequence.</text>
</comment>
<evidence type="ECO:0000256" key="10">
    <source>
        <dbReference type="SAM" id="MobiDB-lite"/>
    </source>
</evidence>
<accession>E7DDW8</accession>
<evidence type="ECO:0000256" key="9">
    <source>
        <dbReference type="RuleBase" id="RU369094"/>
    </source>
</evidence>
<feature type="domain" description="Dof-type" evidence="11">
    <location>
        <begin position="100"/>
        <end position="154"/>
    </location>
</feature>
<dbReference type="InterPro" id="IPR045174">
    <property type="entry name" value="Dof"/>
</dbReference>
<keyword evidence="5 8" id="KW-0238">DNA-binding</keyword>
<dbReference type="GO" id="GO:0005634">
    <property type="term" value="C:nucleus"/>
    <property type="evidence" value="ECO:0007669"/>
    <property type="project" value="UniProtKB-SubCell"/>
</dbReference>
<evidence type="ECO:0000256" key="8">
    <source>
        <dbReference type="PROSITE-ProRule" id="PRU00071"/>
    </source>
</evidence>
<dbReference type="PROSITE" id="PS50884">
    <property type="entry name" value="ZF_DOF_2"/>
    <property type="match status" value="1"/>
</dbReference>
<organism evidence="12">
    <name type="scientific">Zea mays</name>
    <name type="common">Maize</name>
    <dbReference type="NCBI Taxonomy" id="4577"/>
    <lineage>
        <taxon>Eukaryota</taxon>
        <taxon>Viridiplantae</taxon>
        <taxon>Streptophyta</taxon>
        <taxon>Embryophyta</taxon>
        <taxon>Tracheophyta</taxon>
        <taxon>Spermatophyta</taxon>
        <taxon>Magnoliopsida</taxon>
        <taxon>Liliopsida</taxon>
        <taxon>Poales</taxon>
        <taxon>Poaceae</taxon>
        <taxon>PACMAD clade</taxon>
        <taxon>Panicoideae</taxon>
        <taxon>Andropogonodae</taxon>
        <taxon>Andropogoneae</taxon>
        <taxon>Tripsacinae</taxon>
        <taxon>Zea</taxon>
    </lineage>
</organism>